<reference evidence="1" key="1">
    <citation type="submission" date="2018-11" db="EMBL/GenBank/DDBJ databases">
        <authorList>
            <consortium name="Pathogen Informatics"/>
        </authorList>
    </citation>
    <scope>NUCLEOTIDE SEQUENCE</scope>
</reference>
<accession>A0A448X2Y8</accession>
<proteinExistence type="predicted"/>
<evidence type="ECO:0000313" key="1">
    <source>
        <dbReference type="EMBL" id="VEL26534.1"/>
    </source>
</evidence>
<evidence type="ECO:0000313" key="2">
    <source>
        <dbReference type="Proteomes" id="UP000784294"/>
    </source>
</evidence>
<sequence>MFSGLDHLHTTSAISPSFYQACVREGIVVFCDYFCCCPSSPGVYWQSPCFLRYLRPKANCFSFPPGRPLKHLPSFLHNLAVLLVIYLPLRSEPHSEASKSFASINPSCPPEIPFSGIAKLTGHIWAPQRVTLAPKSVLAYVDQTEGVYARSSFFPSCFKARYAFSVYLSLLYAC</sequence>
<name>A0A448X2Y8_9PLAT</name>
<gene>
    <name evidence="1" type="ORF">PXEA_LOCUS19974</name>
</gene>
<organism evidence="1 2">
    <name type="scientific">Protopolystoma xenopodis</name>
    <dbReference type="NCBI Taxonomy" id="117903"/>
    <lineage>
        <taxon>Eukaryota</taxon>
        <taxon>Metazoa</taxon>
        <taxon>Spiralia</taxon>
        <taxon>Lophotrochozoa</taxon>
        <taxon>Platyhelminthes</taxon>
        <taxon>Monogenea</taxon>
        <taxon>Polyopisthocotylea</taxon>
        <taxon>Polystomatidea</taxon>
        <taxon>Polystomatidae</taxon>
        <taxon>Protopolystoma</taxon>
    </lineage>
</organism>
<dbReference type="EMBL" id="CAAALY010080924">
    <property type="protein sequence ID" value="VEL26534.1"/>
    <property type="molecule type" value="Genomic_DNA"/>
</dbReference>
<keyword evidence="2" id="KW-1185">Reference proteome</keyword>
<dbReference type="AlphaFoldDB" id="A0A448X2Y8"/>
<comment type="caution">
    <text evidence="1">The sequence shown here is derived from an EMBL/GenBank/DDBJ whole genome shotgun (WGS) entry which is preliminary data.</text>
</comment>
<protein>
    <submittedName>
        <fullName evidence="1">Uncharacterized protein</fullName>
    </submittedName>
</protein>
<dbReference type="Proteomes" id="UP000784294">
    <property type="component" value="Unassembled WGS sequence"/>
</dbReference>